<name>A0A438EPZ0_VITVI</name>
<evidence type="ECO:0000256" key="8">
    <source>
        <dbReference type="ARBA" id="ARBA00023157"/>
    </source>
</evidence>
<evidence type="ECO:0000256" key="2">
    <source>
        <dbReference type="ARBA" id="ARBA00009431"/>
    </source>
</evidence>
<dbReference type="Pfam" id="PF00450">
    <property type="entry name" value="Peptidase_S10"/>
    <property type="match status" value="1"/>
</dbReference>
<dbReference type="PANTHER" id="PTHR11802:SF78">
    <property type="entry name" value="CARBOXYPEPTIDASE"/>
    <property type="match status" value="1"/>
</dbReference>
<keyword evidence="7 10" id="KW-0378">Hydrolase</keyword>
<comment type="subcellular location">
    <subcellularLocation>
        <location evidence="1">Secreted</location>
    </subcellularLocation>
</comment>
<keyword evidence="9" id="KW-0325">Glycoprotein</keyword>
<evidence type="ECO:0000256" key="7">
    <source>
        <dbReference type="ARBA" id="ARBA00022801"/>
    </source>
</evidence>
<evidence type="ECO:0000313" key="12">
    <source>
        <dbReference type="Proteomes" id="UP000288805"/>
    </source>
</evidence>
<dbReference type="PROSITE" id="PS00131">
    <property type="entry name" value="CARBOXYPEPT_SER_SER"/>
    <property type="match status" value="1"/>
</dbReference>
<keyword evidence="6 10" id="KW-0732">Signal</keyword>
<dbReference type="GO" id="GO:0004185">
    <property type="term" value="F:serine-type carboxypeptidase activity"/>
    <property type="evidence" value="ECO:0007669"/>
    <property type="project" value="UniProtKB-UniRule"/>
</dbReference>
<dbReference type="Gene3D" id="6.10.250.940">
    <property type="match status" value="1"/>
</dbReference>
<sequence length="481" mass="54322">MQYYNLFILLVLVLLHGLSHGLGIDQASRLRALRGKRLGGERSSDDGRWEVLDMEDEGFFDSGKMEDDLIEGGLPGQPSGVLFKQYAGYVTVNELKGRNLFYYFAEAAEDPSSKPLLLWLNGGPGCSSLGVGAMVEIGPFGVKPDGKTLYLRPYAWNKVANTLFLESPVGVGFSYSNNSFEYNENGDKRTAQDTYAFLINWFRRFPHYKNRDFYIMGESYAGFYIPELADTIIRRNMKAVSSSIIHLKGIMIGNGIMNDMTDNRGFYDYLWSHALISDKTHQGLVEYCKFPDSYECKKLEDHIELEVGLIDFYNIYAPVCIRSSNSSRKPKRHGGFDPCEADYVLRYLNLPQVQEALHANRTKIPYAWEVCSSVITSWTDSPSTMFPIYKRLISSGLHILIYSGDVDAVVSVVGTRYSINALNLKVIRPWHPWSESTKVVGGYRVVYEGLTFATIRGAGHEVPRFQPRRAFALMESFVAGK</sequence>
<evidence type="ECO:0000313" key="11">
    <source>
        <dbReference type="EMBL" id="RVW49737.1"/>
    </source>
</evidence>
<keyword evidence="5 10" id="KW-0645">Protease</keyword>
<dbReference type="FunFam" id="3.40.50.1820:FF:000030">
    <property type="entry name" value="Carboxypeptidase"/>
    <property type="match status" value="1"/>
</dbReference>
<dbReference type="GO" id="GO:0006508">
    <property type="term" value="P:proteolysis"/>
    <property type="evidence" value="ECO:0007669"/>
    <property type="project" value="UniProtKB-KW"/>
</dbReference>
<evidence type="ECO:0000256" key="4">
    <source>
        <dbReference type="ARBA" id="ARBA00022645"/>
    </source>
</evidence>
<comment type="caution">
    <text evidence="11">The sequence shown here is derived from an EMBL/GenBank/DDBJ whole genome shotgun (WGS) entry which is preliminary data.</text>
</comment>
<keyword evidence="4 10" id="KW-0121">Carboxypeptidase</keyword>
<keyword evidence="8" id="KW-1015">Disulfide bond</keyword>
<dbReference type="InterPro" id="IPR033124">
    <property type="entry name" value="Ser_caboxypep_his_AS"/>
</dbReference>
<dbReference type="PANTHER" id="PTHR11802">
    <property type="entry name" value="SERINE PROTEASE FAMILY S10 SERINE CARBOXYPEPTIDASE"/>
    <property type="match status" value="1"/>
</dbReference>
<dbReference type="EMBL" id="QGNW01001220">
    <property type="protein sequence ID" value="RVW49737.1"/>
    <property type="molecule type" value="Genomic_DNA"/>
</dbReference>
<dbReference type="InterPro" id="IPR018202">
    <property type="entry name" value="Ser_caboxypep_ser_AS"/>
</dbReference>
<gene>
    <name evidence="11" type="primary">CXP:2-3_0</name>
    <name evidence="11" type="ORF">CK203_070001</name>
</gene>
<dbReference type="AlphaFoldDB" id="A0A438EPZ0"/>
<protein>
    <recommendedName>
        <fullName evidence="10">Carboxypeptidase</fullName>
        <ecNumber evidence="10">3.4.16.-</ecNumber>
    </recommendedName>
</protein>
<dbReference type="PRINTS" id="PR00724">
    <property type="entry name" value="CRBOXYPTASEC"/>
</dbReference>
<feature type="signal peptide" evidence="10">
    <location>
        <begin position="1"/>
        <end position="21"/>
    </location>
</feature>
<evidence type="ECO:0000256" key="1">
    <source>
        <dbReference type="ARBA" id="ARBA00004613"/>
    </source>
</evidence>
<keyword evidence="3" id="KW-0964">Secreted</keyword>
<dbReference type="EC" id="3.4.16.-" evidence="10"/>
<accession>A0A438EPZ0</accession>
<evidence type="ECO:0000256" key="3">
    <source>
        <dbReference type="ARBA" id="ARBA00022525"/>
    </source>
</evidence>
<dbReference type="FunFam" id="3.40.50.11320:FF:000002">
    <property type="entry name" value="Carboxypeptidase"/>
    <property type="match status" value="1"/>
</dbReference>
<dbReference type="GO" id="GO:0005576">
    <property type="term" value="C:extracellular region"/>
    <property type="evidence" value="ECO:0007669"/>
    <property type="project" value="UniProtKB-SubCell"/>
</dbReference>
<dbReference type="Gene3D" id="3.40.50.1820">
    <property type="entry name" value="alpha/beta hydrolase"/>
    <property type="match status" value="1"/>
</dbReference>
<proteinExistence type="inferred from homology"/>
<dbReference type="Proteomes" id="UP000288805">
    <property type="component" value="Unassembled WGS sequence"/>
</dbReference>
<dbReference type="SUPFAM" id="SSF53474">
    <property type="entry name" value="alpha/beta-Hydrolases"/>
    <property type="match status" value="1"/>
</dbReference>
<evidence type="ECO:0000256" key="10">
    <source>
        <dbReference type="RuleBase" id="RU361156"/>
    </source>
</evidence>
<dbReference type="Gene3D" id="3.40.50.11320">
    <property type="match status" value="1"/>
</dbReference>
<feature type="chain" id="PRO_5018813284" description="Carboxypeptidase" evidence="10">
    <location>
        <begin position="22"/>
        <end position="481"/>
    </location>
</feature>
<evidence type="ECO:0000256" key="9">
    <source>
        <dbReference type="ARBA" id="ARBA00023180"/>
    </source>
</evidence>
<reference evidence="11 12" key="1">
    <citation type="journal article" date="2018" name="PLoS Genet.">
        <title>Population sequencing reveals clonal diversity and ancestral inbreeding in the grapevine cultivar Chardonnay.</title>
        <authorList>
            <person name="Roach M.J."/>
            <person name="Johnson D.L."/>
            <person name="Bohlmann J."/>
            <person name="van Vuuren H.J."/>
            <person name="Jones S.J."/>
            <person name="Pretorius I.S."/>
            <person name="Schmidt S.A."/>
            <person name="Borneman A.R."/>
        </authorList>
    </citation>
    <scope>NUCLEOTIDE SEQUENCE [LARGE SCALE GENOMIC DNA]</scope>
    <source>
        <strain evidence="12">cv. Chardonnay</strain>
        <tissue evidence="11">Leaf</tissue>
    </source>
</reference>
<evidence type="ECO:0000256" key="5">
    <source>
        <dbReference type="ARBA" id="ARBA00022670"/>
    </source>
</evidence>
<dbReference type="InterPro" id="IPR029058">
    <property type="entry name" value="AB_hydrolase_fold"/>
</dbReference>
<comment type="similarity">
    <text evidence="2 10">Belongs to the peptidase S10 family.</text>
</comment>
<organism evidence="11 12">
    <name type="scientific">Vitis vinifera</name>
    <name type="common">Grape</name>
    <dbReference type="NCBI Taxonomy" id="29760"/>
    <lineage>
        <taxon>Eukaryota</taxon>
        <taxon>Viridiplantae</taxon>
        <taxon>Streptophyta</taxon>
        <taxon>Embryophyta</taxon>
        <taxon>Tracheophyta</taxon>
        <taxon>Spermatophyta</taxon>
        <taxon>Magnoliopsida</taxon>
        <taxon>eudicotyledons</taxon>
        <taxon>Gunneridae</taxon>
        <taxon>Pentapetalae</taxon>
        <taxon>rosids</taxon>
        <taxon>Vitales</taxon>
        <taxon>Vitaceae</taxon>
        <taxon>Viteae</taxon>
        <taxon>Vitis</taxon>
    </lineage>
</organism>
<dbReference type="InterPro" id="IPR001563">
    <property type="entry name" value="Peptidase_S10"/>
</dbReference>
<dbReference type="PROSITE" id="PS00560">
    <property type="entry name" value="CARBOXYPEPT_SER_HIS"/>
    <property type="match status" value="1"/>
</dbReference>
<evidence type="ECO:0000256" key="6">
    <source>
        <dbReference type="ARBA" id="ARBA00022729"/>
    </source>
</evidence>